<dbReference type="Proteomes" id="UP000609531">
    <property type="component" value="Unassembled WGS sequence"/>
</dbReference>
<feature type="region of interest" description="Disordered" evidence="1">
    <location>
        <begin position="237"/>
        <end position="270"/>
    </location>
</feature>
<comment type="caution">
    <text evidence="2">The sequence shown here is derived from an EMBL/GenBank/DDBJ whole genome shotgun (WGS) entry which is preliminary data.</text>
</comment>
<dbReference type="EMBL" id="JAEKJA010000024">
    <property type="protein sequence ID" value="MBJ3778156.1"/>
    <property type="molecule type" value="Genomic_DNA"/>
</dbReference>
<reference evidence="2" key="1">
    <citation type="submission" date="2020-12" db="EMBL/GenBank/DDBJ databases">
        <title>Bacterial taxonomy.</title>
        <authorList>
            <person name="Pan X."/>
        </authorList>
    </citation>
    <scope>NUCLEOTIDE SEQUENCE</scope>
    <source>
        <strain evidence="2">B2012</strain>
    </source>
</reference>
<name>A0A934INH2_9HYPH</name>
<gene>
    <name evidence="2" type="ORF">JCR33_20820</name>
</gene>
<evidence type="ECO:0000256" key="1">
    <source>
        <dbReference type="SAM" id="MobiDB-lite"/>
    </source>
</evidence>
<proteinExistence type="predicted"/>
<protein>
    <submittedName>
        <fullName evidence="2">Uncharacterized protein</fullName>
    </submittedName>
</protein>
<sequence>MSKFKSLSVAAIDNSLEREMFALYARHYSGAREDVFASDLADRTDVVVVHDDCGPLLGFMALKVFQHPWIEGPGGKARIIYSGDTVVDQAYWGRNLMAPAVMRFLGNVWSRAPSMPHFHFTLMGGYRTFRIFCGAYRTIYPNRKEATPPEIASLVDGLGRTLFGAVWDPSGLVRLPEEQGRLRADIAGIAPQAIETKPDLAFFLERNPRFQEGFELACIAPLHPQAPSRVMRGAFEAGTRAPRSADGTIDLSDPGGRTRSDEPASLAPSS</sequence>
<keyword evidence="3" id="KW-1185">Reference proteome</keyword>
<evidence type="ECO:0000313" key="2">
    <source>
        <dbReference type="EMBL" id="MBJ3778156.1"/>
    </source>
</evidence>
<evidence type="ECO:0000313" key="3">
    <source>
        <dbReference type="Proteomes" id="UP000609531"/>
    </source>
</evidence>
<dbReference type="RefSeq" id="WP_198884063.1">
    <property type="nucleotide sequence ID" value="NZ_JAEKJA010000024.1"/>
</dbReference>
<organism evidence="2 3">
    <name type="scientific">Acuticoccus mangrovi</name>
    <dbReference type="NCBI Taxonomy" id="2796142"/>
    <lineage>
        <taxon>Bacteria</taxon>
        <taxon>Pseudomonadati</taxon>
        <taxon>Pseudomonadota</taxon>
        <taxon>Alphaproteobacteria</taxon>
        <taxon>Hyphomicrobiales</taxon>
        <taxon>Amorphaceae</taxon>
        <taxon>Acuticoccus</taxon>
    </lineage>
</organism>
<dbReference type="AlphaFoldDB" id="A0A934INH2"/>
<accession>A0A934INH2</accession>